<dbReference type="PROSITE" id="PS50110">
    <property type="entry name" value="RESPONSE_REGULATORY"/>
    <property type="match status" value="1"/>
</dbReference>
<evidence type="ECO:0000313" key="3">
    <source>
        <dbReference type="EMBL" id="MDT7043637.1"/>
    </source>
</evidence>
<protein>
    <submittedName>
        <fullName evidence="3">Response regulator</fullName>
    </submittedName>
</protein>
<dbReference type="Proteomes" id="UP001250932">
    <property type="component" value="Unassembled WGS sequence"/>
</dbReference>
<proteinExistence type="predicted"/>
<dbReference type="Pfam" id="PF00072">
    <property type="entry name" value="Response_reg"/>
    <property type="match status" value="1"/>
</dbReference>
<sequence>MPSLQLLEPVLIADDDTDDCLIAMEAWEETGHGNELRFVQDGNELIDYLYQQNRYSSPETAPRPGLILLDLSMPKKSGLESLADIKADPTLQDIPVIVLSTSKTPKEASEAYALGAYGFVTKPSTFHEYLRVMRDVRQAWSALKNQRTLISANH</sequence>
<accession>A0ABU3KBD0</accession>
<dbReference type="PANTHER" id="PTHR44520">
    <property type="entry name" value="RESPONSE REGULATOR RCP1-RELATED"/>
    <property type="match status" value="1"/>
</dbReference>
<dbReference type="SUPFAM" id="SSF52172">
    <property type="entry name" value="CheY-like"/>
    <property type="match status" value="1"/>
</dbReference>
<comment type="caution">
    <text evidence="3">The sequence shown here is derived from an EMBL/GenBank/DDBJ whole genome shotgun (WGS) entry which is preliminary data.</text>
</comment>
<name>A0ABU3KBD0_9BACT</name>
<organism evidence="3 4">
    <name type="scientific">Candidatus Nitronereus thalassa</name>
    <dbReference type="NCBI Taxonomy" id="3020898"/>
    <lineage>
        <taxon>Bacteria</taxon>
        <taxon>Pseudomonadati</taxon>
        <taxon>Nitrospirota</taxon>
        <taxon>Nitrospiria</taxon>
        <taxon>Nitrospirales</taxon>
        <taxon>Nitrospiraceae</taxon>
        <taxon>Candidatus Nitronereus</taxon>
    </lineage>
</organism>
<dbReference type="EMBL" id="JAQOUE010000001">
    <property type="protein sequence ID" value="MDT7043637.1"/>
    <property type="molecule type" value="Genomic_DNA"/>
</dbReference>
<feature type="modified residue" description="4-aspartylphosphate" evidence="1">
    <location>
        <position position="70"/>
    </location>
</feature>
<dbReference type="InterPro" id="IPR052893">
    <property type="entry name" value="TCS_response_regulator"/>
</dbReference>
<keyword evidence="4" id="KW-1185">Reference proteome</keyword>
<dbReference type="InterPro" id="IPR011006">
    <property type="entry name" value="CheY-like_superfamily"/>
</dbReference>
<reference evidence="3 4" key="1">
    <citation type="journal article" date="2023" name="ISME J.">
        <title>Cultivation and genomic characterization of novel and ubiquitous marine nitrite-oxidizing bacteria from the Nitrospirales.</title>
        <authorList>
            <person name="Mueller A.J."/>
            <person name="Daebeler A."/>
            <person name="Herbold C.W."/>
            <person name="Kirkegaard R.H."/>
            <person name="Daims H."/>
        </authorList>
    </citation>
    <scope>NUCLEOTIDE SEQUENCE [LARGE SCALE GENOMIC DNA]</scope>
    <source>
        <strain evidence="3 4">EB</strain>
    </source>
</reference>
<dbReference type="CDD" id="cd17557">
    <property type="entry name" value="REC_Rcp-like"/>
    <property type="match status" value="1"/>
</dbReference>
<evidence type="ECO:0000256" key="1">
    <source>
        <dbReference type="PROSITE-ProRule" id="PRU00169"/>
    </source>
</evidence>
<evidence type="ECO:0000313" key="4">
    <source>
        <dbReference type="Proteomes" id="UP001250932"/>
    </source>
</evidence>
<dbReference type="RefSeq" id="WP_313834203.1">
    <property type="nucleotide sequence ID" value="NZ_JAQOUE010000001.1"/>
</dbReference>
<dbReference type="PANTHER" id="PTHR44520:SF2">
    <property type="entry name" value="RESPONSE REGULATOR RCP1"/>
    <property type="match status" value="1"/>
</dbReference>
<feature type="domain" description="Response regulatory" evidence="2">
    <location>
        <begin position="9"/>
        <end position="137"/>
    </location>
</feature>
<gene>
    <name evidence="3" type="ORF">PPG34_14865</name>
</gene>
<keyword evidence="1" id="KW-0597">Phosphoprotein</keyword>
<dbReference type="Gene3D" id="3.40.50.2300">
    <property type="match status" value="1"/>
</dbReference>
<dbReference type="InterPro" id="IPR001789">
    <property type="entry name" value="Sig_transdc_resp-reg_receiver"/>
</dbReference>
<evidence type="ECO:0000259" key="2">
    <source>
        <dbReference type="PROSITE" id="PS50110"/>
    </source>
</evidence>
<dbReference type="SMART" id="SM00448">
    <property type="entry name" value="REC"/>
    <property type="match status" value="1"/>
</dbReference>